<sequence length="28" mass="3071">MCVNSLPNRELPSPDERLNTSVPISPCT</sequence>
<reference evidence="2" key="2">
    <citation type="journal article" date="2015" name="Data Brief">
        <title>Shoot transcriptome of the giant reed, Arundo donax.</title>
        <authorList>
            <person name="Barrero R.A."/>
            <person name="Guerrero F.D."/>
            <person name="Moolhuijzen P."/>
            <person name="Goolsby J.A."/>
            <person name="Tidwell J."/>
            <person name="Bellgard S.E."/>
            <person name="Bellgard M.I."/>
        </authorList>
    </citation>
    <scope>NUCLEOTIDE SEQUENCE</scope>
    <source>
        <tissue evidence="2">Shoot tissue taken approximately 20 cm above the soil surface</tissue>
    </source>
</reference>
<accession>A0A0A9HHG1</accession>
<reference evidence="2" key="1">
    <citation type="submission" date="2014-09" db="EMBL/GenBank/DDBJ databases">
        <authorList>
            <person name="Magalhaes I.L.F."/>
            <person name="Oliveira U."/>
            <person name="Santos F.R."/>
            <person name="Vidigal T.H.D.A."/>
            <person name="Brescovit A.D."/>
            <person name="Santos A.J."/>
        </authorList>
    </citation>
    <scope>NUCLEOTIDE SEQUENCE</scope>
    <source>
        <tissue evidence="2">Shoot tissue taken approximately 20 cm above the soil surface</tissue>
    </source>
</reference>
<dbReference type="AlphaFoldDB" id="A0A0A9HHG1"/>
<dbReference type="EMBL" id="GBRH01161724">
    <property type="protein sequence ID" value="JAE36172.1"/>
    <property type="molecule type" value="Transcribed_RNA"/>
</dbReference>
<name>A0A0A9HHG1_ARUDO</name>
<evidence type="ECO:0000313" key="2">
    <source>
        <dbReference type="EMBL" id="JAE36172.1"/>
    </source>
</evidence>
<proteinExistence type="predicted"/>
<evidence type="ECO:0000256" key="1">
    <source>
        <dbReference type="SAM" id="MobiDB-lite"/>
    </source>
</evidence>
<organism evidence="2">
    <name type="scientific">Arundo donax</name>
    <name type="common">Giant reed</name>
    <name type="synonym">Donax arundinaceus</name>
    <dbReference type="NCBI Taxonomy" id="35708"/>
    <lineage>
        <taxon>Eukaryota</taxon>
        <taxon>Viridiplantae</taxon>
        <taxon>Streptophyta</taxon>
        <taxon>Embryophyta</taxon>
        <taxon>Tracheophyta</taxon>
        <taxon>Spermatophyta</taxon>
        <taxon>Magnoliopsida</taxon>
        <taxon>Liliopsida</taxon>
        <taxon>Poales</taxon>
        <taxon>Poaceae</taxon>
        <taxon>PACMAD clade</taxon>
        <taxon>Arundinoideae</taxon>
        <taxon>Arundineae</taxon>
        <taxon>Arundo</taxon>
    </lineage>
</organism>
<protein>
    <submittedName>
        <fullName evidence="2">Uncharacterized protein</fullName>
    </submittedName>
</protein>
<feature type="region of interest" description="Disordered" evidence="1">
    <location>
        <begin position="1"/>
        <end position="28"/>
    </location>
</feature>
<feature type="compositionally biased region" description="Polar residues" evidence="1">
    <location>
        <begin position="19"/>
        <end position="28"/>
    </location>
</feature>